<dbReference type="InterPro" id="IPR036378">
    <property type="entry name" value="FAS1_dom_sf"/>
</dbReference>
<evidence type="ECO:0000313" key="3">
    <source>
        <dbReference type="EMBL" id="MBE9114514.1"/>
    </source>
</evidence>
<dbReference type="Gene3D" id="2.30.180.10">
    <property type="entry name" value="FAS1 domain"/>
    <property type="match status" value="1"/>
</dbReference>
<dbReference type="FunFam" id="2.30.180.10:FF:000032">
    <property type="entry name" value="Fasciclin domain-containing protein, putative"/>
    <property type="match status" value="1"/>
</dbReference>
<evidence type="ECO:0000256" key="1">
    <source>
        <dbReference type="SAM" id="SignalP"/>
    </source>
</evidence>
<sequence length="198" mass="20630">MNTPVYKSVSRAIAVLTGIIGISASSLPVQAEISGNPATNSIEIAQATNSNIVEAAKNSSQFSTLADLIQTAGLANTLAGDGPFTVFAPNNAAFNALPEETINALKMPENRDLLVEILKYHVVPGRVPASALRTGAVDTLNGGLAVRVNPDGVVVNDGSVVTPDIPASNGLIHEVNRVMIPSSVRDRLAARMPVRGLW</sequence>
<gene>
    <name evidence="3" type="ORF">IQ249_01270</name>
</gene>
<evidence type="ECO:0000259" key="2">
    <source>
        <dbReference type="PROSITE" id="PS50213"/>
    </source>
</evidence>
<dbReference type="EMBL" id="JADEWZ010000001">
    <property type="protein sequence ID" value="MBE9114514.1"/>
    <property type="molecule type" value="Genomic_DNA"/>
</dbReference>
<keyword evidence="1" id="KW-0732">Signal</keyword>
<dbReference type="AlphaFoldDB" id="A0A8J7B6L6"/>
<dbReference type="GO" id="GO:0005615">
    <property type="term" value="C:extracellular space"/>
    <property type="evidence" value="ECO:0007669"/>
    <property type="project" value="TreeGrafter"/>
</dbReference>
<dbReference type="InterPro" id="IPR000782">
    <property type="entry name" value="FAS1_domain"/>
</dbReference>
<protein>
    <submittedName>
        <fullName evidence="3">Fasciclin domain-containing protein</fullName>
    </submittedName>
</protein>
<comment type="caution">
    <text evidence="3">The sequence shown here is derived from an EMBL/GenBank/DDBJ whole genome shotgun (WGS) entry which is preliminary data.</text>
</comment>
<organism evidence="3 4">
    <name type="scientific">Lusitaniella coriacea LEGE 07157</name>
    <dbReference type="NCBI Taxonomy" id="945747"/>
    <lineage>
        <taxon>Bacteria</taxon>
        <taxon>Bacillati</taxon>
        <taxon>Cyanobacteriota</taxon>
        <taxon>Cyanophyceae</taxon>
        <taxon>Spirulinales</taxon>
        <taxon>Lusitaniellaceae</taxon>
        <taxon>Lusitaniella</taxon>
    </lineage>
</organism>
<dbReference type="SMART" id="SM00554">
    <property type="entry name" value="FAS1"/>
    <property type="match status" value="1"/>
</dbReference>
<dbReference type="Pfam" id="PF02469">
    <property type="entry name" value="Fasciclin"/>
    <property type="match status" value="1"/>
</dbReference>
<feature type="signal peptide" evidence="1">
    <location>
        <begin position="1"/>
        <end position="31"/>
    </location>
</feature>
<feature type="chain" id="PRO_5035245410" evidence="1">
    <location>
        <begin position="32"/>
        <end position="198"/>
    </location>
</feature>
<evidence type="ECO:0000313" key="4">
    <source>
        <dbReference type="Proteomes" id="UP000654482"/>
    </source>
</evidence>
<proteinExistence type="predicted"/>
<accession>A0A8J7B6L6</accession>
<dbReference type="RefSeq" id="WP_194027585.1">
    <property type="nucleotide sequence ID" value="NZ_JADEWZ010000001.1"/>
</dbReference>
<dbReference type="PANTHER" id="PTHR10900">
    <property type="entry name" value="PERIOSTIN-RELATED"/>
    <property type="match status" value="1"/>
</dbReference>
<feature type="domain" description="FAS1" evidence="2">
    <location>
        <begin position="49"/>
        <end position="179"/>
    </location>
</feature>
<dbReference type="SUPFAM" id="SSF82153">
    <property type="entry name" value="FAS1 domain"/>
    <property type="match status" value="1"/>
</dbReference>
<name>A0A8J7B6L6_9CYAN</name>
<reference evidence="3" key="1">
    <citation type="submission" date="2020-10" db="EMBL/GenBank/DDBJ databases">
        <authorList>
            <person name="Castelo-Branco R."/>
            <person name="Eusebio N."/>
            <person name="Adriana R."/>
            <person name="Vieira A."/>
            <person name="Brugerolle De Fraissinette N."/>
            <person name="Rezende De Castro R."/>
            <person name="Schneider M.P."/>
            <person name="Vasconcelos V."/>
            <person name="Leao P.N."/>
        </authorList>
    </citation>
    <scope>NUCLEOTIDE SEQUENCE</scope>
    <source>
        <strain evidence="3">LEGE 07157</strain>
    </source>
</reference>
<dbReference type="Proteomes" id="UP000654482">
    <property type="component" value="Unassembled WGS sequence"/>
</dbReference>
<dbReference type="InterPro" id="IPR050904">
    <property type="entry name" value="Adhesion/Biosynth-related"/>
</dbReference>
<dbReference type="PROSITE" id="PS50213">
    <property type="entry name" value="FAS1"/>
    <property type="match status" value="1"/>
</dbReference>
<dbReference type="PANTHER" id="PTHR10900:SF77">
    <property type="entry name" value="FI19380P1"/>
    <property type="match status" value="1"/>
</dbReference>
<keyword evidence="4" id="KW-1185">Reference proteome</keyword>